<feature type="compositionally biased region" description="Basic and acidic residues" evidence="1">
    <location>
        <begin position="107"/>
        <end position="123"/>
    </location>
</feature>
<accession>A0A9Q1F0Q2</accession>
<evidence type="ECO:0000313" key="2">
    <source>
        <dbReference type="EMBL" id="KAJ8348747.1"/>
    </source>
</evidence>
<dbReference type="OrthoDB" id="4096362at2759"/>
<organism evidence="2 3">
    <name type="scientific">Synaphobranchus kaupii</name>
    <name type="common">Kaup's arrowtooth eel</name>
    <dbReference type="NCBI Taxonomy" id="118154"/>
    <lineage>
        <taxon>Eukaryota</taxon>
        <taxon>Metazoa</taxon>
        <taxon>Chordata</taxon>
        <taxon>Craniata</taxon>
        <taxon>Vertebrata</taxon>
        <taxon>Euteleostomi</taxon>
        <taxon>Actinopterygii</taxon>
        <taxon>Neopterygii</taxon>
        <taxon>Teleostei</taxon>
        <taxon>Anguilliformes</taxon>
        <taxon>Synaphobranchidae</taxon>
        <taxon>Synaphobranchus</taxon>
    </lineage>
</organism>
<evidence type="ECO:0000256" key="1">
    <source>
        <dbReference type="SAM" id="MobiDB-lite"/>
    </source>
</evidence>
<comment type="caution">
    <text evidence="2">The sequence shown here is derived from an EMBL/GenBank/DDBJ whole genome shotgun (WGS) entry which is preliminary data.</text>
</comment>
<gene>
    <name evidence="2" type="ORF">SKAU_G00273360</name>
</gene>
<feature type="region of interest" description="Disordered" evidence="1">
    <location>
        <begin position="80"/>
        <end position="169"/>
    </location>
</feature>
<proteinExistence type="predicted"/>
<reference evidence="2" key="1">
    <citation type="journal article" date="2023" name="Science">
        <title>Genome structures resolve the early diversification of teleost fishes.</title>
        <authorList>
            <person name="Parey E."/>
            <person name="Louis A."/>
            <person name="Montfort J."/>
            <person name="Bouchez O."/>
            <person name="Roques C."/>
            <person name="Iampietro C."/>
            <person name="Lluch J."/>
            <person name="Castinel A."/>
            <person name="Donnadieu C."/>
            <person name="Desvignes T."/>
            <person name="Floi Bucao C."/>
            <person name="Jouanno E."/>
            <person name="Wen M."/>
            <person name="Mejri S."/>
            <person name="Dirks R."/>
            <person name="Jansen H."/>
            <person name="Henkel C."/>
            <person name="Chen W.J."/>
            <person name="Zahm M."/>
            <person name="Cabau C."/>
            <person name="Klopp C."/>
            <person name="Thompson A.W."/>
            <person name="Robinson-Rechavi M."/>
            <person name="Braasch I."/>
            <person name="Lecointre G."/>
            <person name="Bobe J."/>
            <person name="Postlethwait J.H."/>
            <person name="Berthelot C."/>
            <person name="Roest Crollius H."/>
            <person name="Guiguen Y."/>
        </authorList>
    </citation>
    <scope>NUCLEOTIDE SEQUENCE</scope>
    <source>
        <strain evidence="2">WJC10195</strain>
    </source>
</reference>
<keyword evidence="3" id="KW-1185">Reference proteome</keyword>
<dbReference type="Proteomes" id="UP001152622">
    <property type="component" value="Chromosome 10"/>
</dbReference>
<evidence type="ECO:0000313" key="3">
    <source>
        <dbReference type="Proteomes" id="UP001152622"/>
    </source>
</evidence>
<feature type="compositionally biased region" description="Low complexity" evidence="1">
    <location>
        <begin position="133"/>
        <end position="142"/>
    </location>
</feature>
<dbReference type="AlphaFoldDB" id="A0A9Q1F0Q2"/>
<protein>
    <recommendedName>
        <fullName evidence="4">Protein S-acyltransferase</fullName>
    </recommendedName>
</protein>
<sequence length="169" mass="18356">MVEVVVCFFTLWSVVGLTGFHTYLISLNQTTNEDIKGSWSGKNRVQNPYSHRNFIKNCCEVLCGPVQPSVLDRRGLMLEGSAGSANPTAALKPISMNQTPDAQLTKTKAEHSPEEHAPEDAKPDVTAPTADVSSLQKSPSSSEQMLPQDLPPQSPRDNTASALDKEDAY</sequence>
<evidence type="ECO:0008006" key="4">
    <source>
        <dbReference type="Google" id="ProtNLM"/>
    </source>
</evidence>
<feature type="compositionally biased region" description="Polar residues" evidence="1">
    <location>
        <begin position="95"/>
        <end position="106"/>
    </location>
</feature>
<name>A0A9Q1F0Q2_SYNKA</name>
<dbReference type="EMBL" id="JAINUF010000010">
    <property type="protein sequence ID" value="KAJ8348747.1"/>
    <property type="molecule type" value="Genomic_DNA"/>
</dbReference>